<keyword evidence="4" id="KW-1003">Cell membrane</keyword>
<evidence type="ECO:0000256" key="8">
    <source>
        <dbReference type="ARBA" id="ARBA00023065"/>
    </source>
</evidence>
<feature type="transmembrane region" description="Helical" evidence="12">
    <location>
        <begin position="135"/>
        <end position="154"/>
    </location>
</feature>
<evidence type="ECO:0000256" key="11">
    <source>
        <dbReference type="RuleBase" id="RU362091"/>
    </source>
</evidence>
<dbReference type="Proteomes" id="UP001054945">
    <property type="component" value="Unassembled WGS sequence"/>
</dbReference>
<dbReference type="AlphaFoldDB" id="A0AAV4MTB1"/>
<keyword evidence="14" id="KW-1185">Reference proteome</keyword>
<dbReference type="PROSITE" id="PS50283">
    <property type="entry name" value="NA_SOLUT_SYMP_3"/>
    <property type="match status" value="1"/>
</dbReference>
<dbReference type="Gene3D" id="1.20.1730.10">
    <property type="entry name" value="Sodium/glucose cotransporter"/>
    <property type="match status" value="1"/>
</dbReference>
<comment type="caution">
    <text evidence="13">The sequence shown here is derived from an EMBL/GenBank/DDBJ whole genome shotgun (WGS) entry which is preliminary data.</text>
</comment>
<evidence type="ECO:0000256" key="9">
    <source>
        <dbReference type="ARBA" id="ARBA00023136"/>
    </source>
</evidence>
<dbReference type="EMBL" id="BPLR01002519">
    <property type="protein sequence ID" value="GIX74651.1"/>
    <property type="molecule type" value="Genomic_DNA"/>
</dbReference>
<dbReference type="Pfam" id="PF00474">
    <property type="entry name" value="SSF"/>
    <property type="match status" value="1"/>
</dbReference>
<keyword evidence="8" id="KW-0406">Ion transport</keyword>
<organism evidence="13 14">
    <name type="scientific">Caerostris extrusa</name>
    <name type="common">Bark spider</name>
    <name type="synonym">Caerostris bankana</name>
    <dbReference type="NCBI Taxonomy" id="172846"/>
    <lineage>
        <taxon>Eukaryota</taxon>
        <taxon>Metazoa</taxon>
        <taxon>Ecdysozoa</taxon>
        <taxon>Arthropoda</taxon>
        <taxon>Chelicerata</taxon>
        <taxon>Arachnida</taxon>
        <taxon>Araneae</taxon>
        <taxon>Araneomorphae</taxon>
        <taxon>Entelegynae</taxon>
        <taxon>Araneoidea</taxon>
        <taxon>Araneidae</taxon>
        <taxon>Caerostris</taxon>
    </lineage>
</organism>
<evidence type="ECO:0000256" key="3">
    <source>
        <dbReference type="ARBA" id="ARBA00022448"/>
    </source>
</evidence>
<accession>A0AAV4MTB1</accession>
<gene>
    <name evidence="13" type="primary">CG32669</name>
    <name evidence="13" type="ORF">CEXT_588581</name>
</gene>
<keyword evidence="3" id="KW-0813">Transport</keyword>
<dbReference type="InterPro" id="IPR051163">
    <property type="entry name" value="Sodium:Solute_Symporter_SSF"/>
</dbReference>
<dbReference type="PANTHER" id="PTHR42985:SF40">
    <property type="entry name" value="LD47995P-RELATED"/>
    <property type="match status" value="1"/>
</dbReference>
<evidence type="ECO:0000256" key="1">
    <source>
        <dbReference type="ARBA" id="ARBA00004651"/>
    </source>
</evidence>
<evidence type="ECO:0000256" key="7">
    <source>
        <dbReference type="ARBA" id="ARBA00023053"/>
    </source>
</evidence>
<evidence type="ECO:0000256" key="6">
    <source>
        <dbReference type="ARBA" id="ARBA00022989"/>
    </source>
</evidence>
<comment type="similarity">
    <text evidence="2 11">Belongs to the sodium:solute symporter (SSF) (TC 2.A.21) family.</text>
</comment>
<feature type="transmembrane region" description="Helical" evidence="12">
    <location>
        <begin position="55"/>
        <end position="82"/>
    </location>
</feature>
<dbReference type="GO" id="GO:0006814">
    <property type="term" value="P:sodium ion transport"/>
    <property type="evidence" value="ECO:0007669"/>
    <property type="project" value="UniProtKB-KW"/>
</dbReference>
<dbReference type="GO" id="GO:0015293">
    <property type="term" value="F:symporter activity"/>
    <property type="evidence" value="ECO:0007669"/>
    <property type="project" value="TreeGrafter"/>
</dbReference>
<evidence type="ECO:0000313" key="14">
    <source>
        <dbReference type="Proteomes" id="UP001054945"/>
    </source>
</evidence>
<protein>
    <submittedName>
        <fullName evidence="13">Sodium-dependent multivitamin transporter</fullName>
    </submittedName>
</protein>
<evidence type="ECO:0000256" key="4">
    <source>
        <dbReference type="ARBA" id="ARBA00022475"/>
    </source>
</evidence>
<evidence type="ECO:0000313" key="13">
    <source>
        <dbReference type="EMBL" id="GIX74651.1"/>
    </source>
</evidence>
<comment type="subcellular location">
    <subcellularLocation>
        <location evidence="1">Cell membrane</location>
        <topology evidence="1">Multi-pass membrane protein</topology>
    </subcellularLocation>
</comment>
<dbReference type="InterPro" id="IPR001734">
    <property type="entry name" value="Na/solute_symporter"/>
</dbReference>
<keyword evidence="9 12" id="KW-0472">Membrane</keyword>
<feature type="transmembrane region" description="Helical" evidence="12">
    <location>
        <begin position="103"/>
        <end position="123"/>
    </location>
</feature>
<keyword evidence="5 12" id="KW-0812">Transmembrane</keyword>
<keyword evidence="10" id="KW-0739">Sodium transport</keyword>
<dbReference type="PANTHER" id="PTHR42985">
    <property type="entry name" value="SODIUM-COUPLED MONOCARBOXYLATE TRANSPORTER"/>
    <property type="match status" value="1"/>
</dbReference>
<keyword evidence="7" id="KW-0915">Sodium</keyword>
<name>A0AAV4MTB1_CAEEX</name>
<reference evidence="13 14" key="1">
    <citation type="submission" date="2021-06" db="EMBL/GenBank/DDBJ databases">
        <title>Caerostris extrusa draft genome.</title>
        <authorList>
            <person name="Kono N."/>
            <person name="Arakawa K."/>
        </authorList>
    </citation>
    <scope>NUCLEOTIDE SEQUENCE [LARGE SCALE GENOMIC DNA]</scope>
</reference>
<sequence length="202" mass="22894">MIPEMRGIFFAIRSSSIACISFRLTFLSSQALDIFIKLTDCSYNFIGVYKHIQPAMTNLLGITDFVVIGAMLSVSAMVGLYFRFTEVARRRRTNSLMAGRNMHIGPVAFSLMATHMSAISVLGMPAETYMYGTQFVMWMIGMPLGGLVAAYGFLPVFFDMNVSTAYEVRYIRAGLFQFKQVINICRILRGRYNPRNVSYRYI</sequence>
<evidence type="ECO:0000256" key="5">
    <source>
        <dbReference type="ARBA" id="ARBA00022692"/>
    </source>
</evidence>
<dbReference type="InterPro" id="IPR038377">
    <property type="entry name" value="Na/Glc_symporter_sf"/>
</dbReference>
<dbReference type="GO" id="GO:0005886">
    <property type="term" value="C:plasma membrane"/>
    <property type="evidence" value="ECO:0007669"/>
    <property type="project" value="UniProtKB-SubCell"/>
</dbReference>
<evidence type="ECO:0000256" key="12">
    <source>
        <dbReference type="SAM" id="Phobius"/>
    </source>
</evidence>
<keyword evidence="6 12" id="KW-1133">Transmembrane helix</keyword>
<evidence type="ECO:0000256" key="10">
    <source>
        <dbReference type="ARBA" id="ARBA00023201"/>
    </source>
</evidence>
<evidence type="ECO:0000256" key="2">
    <source>
        <dbReference type="ARBA" id="ARBA00006434"/>
    </source>
</evidence>
<proteinExistence type="inferred from homology"/>